<feature type="transmembrane region" description="Helical" evidence="8">
    <location>
        <begin position="297"/>
        <end position="319"/>
    </location>
</feature>
<name>A0A7Z0ERC8_9ACTN</name>
<dbReference type="Gene3D" id="1.10.4160.10">
    <property type="entry name" value="Hydantoin permease"/>
    <property type="match status" value="1"/>
</dbReference>
<feature type="transmembrane region" description="Helical" evidence="8">
    <location>
        <begin position="43"/>
        <end position="63"/>
    </location>
</feature>
<reference evidence="9 10" key="1">
    <citation type="submission" date="2020-07" db="EMBL/GenBank/DDBJ databases">
        <title>Sequencing the genomes of 1000 actinobacteria strains.</title>
        <authorList>
            <person name="Klenk H.-P."/>
        </authorList>
    </citation>
    <scope>NUCLEOTIDE SEQUENCE [LARGE SCALE GENOMIC DNA]</scope>
    <source>
        <strain evidence="9 10">DSM 44442</strain>
    </source>
</reference>
<comment type="caution">
    <text evidence="9">The sequence shown here is derived from an EMBL/GenBank/DDBJ whole genome shotgun (WGS) entry which is preliminary data.</text>
</comment>
<evidence type="ECO:0000256" key="1">
    <source>
        <dbReference type="ARBA" id="ARBA00004141"/>
    </source>
</evidence>
<dbReference type="Pfam" id="PF02133">
    <property type="entry name" value="Transp_cyt_pur"/>
    <property type="match status" value="1"/>
</dbReference>
<protein>
    <submittedName>
        <fullName evidence="9">Purine-cytosine permease-like protein</fullName>
    </submittedName>
</protein>
<feature type="transmembrane region" description="Helical" evidence="8">
    <location>
        <begin position="252"/>
        <end position="277"/>
    </location>
</feature>
<keyword evidence="5 8" id="KW-1133">Transmembrane helix</keyword>
<dbReference type="GO" id="GO:0005886">
    <property type="term" value="C:plasma membrane"/>
    <property type="evidence" value="ECO:0007669"/>
    <property type="project" value="TreeGrafter"/>
</dbReference>
<evidence type="ECO:0000256" key="4">
    <source>
        <dbReference type="ARBA" id="ARBA00022692"/>
    </source>
</evidence>
<evidence type="ECO:0000256" key="2">
    <source>
        <dbReference type="ARBA" id="ARBA00008974"/>
    </source>
</evidence>
<dbReference type="Proteomes" id="UP000572051">
    <property type="component" value="Unassembled WGS sequence"/>
</dbReference>
<evidence type="ECO:0000256" key="5">
    <source>
        <dbReference type="ARBA" id="ARBA00022989"/>
    </source>
</evidence>
<organism evidence="9 10">
    <name type="scientific">Nocardiopsis aegyptia</name>
    <dbReference type="NCBI Taxonomy" id="220378"/>
    <lineage>
        <taxon>Bacteria</taxon>
        <taxon>Bacillati</taxon>
        <taxon>Actinomycetota</taxon>
        <taxon>Actinomycetes</taxon>
        <taxon>Streptosporangiales</taxon>
        <taxon>Nocardiopsidaceae</taxon>
        <taxon>Nocardiopsis</taxon>
    </lineage>
</organism>
<feature type="transmembrane region" description="Helical" evidence="8">
    <location>
        <begin position="414"/>
        <end position="435"/>
    </location>
</feature>
<dbReference type="PANTHER" id="PTHR31806">
    <property type="entry name" value="PURINE-CYTOSINE PERMEASE FCY2-RELATED"/>
    <property type="match status" value="1"/>
</dbReference>
<feature type="transmembrane region" description="Helical" evidence="8">
    <location>
        <begin position="339"/>
        <end position="357"/>
    </location>
</feature>
<dbReference type="InterPro" id="IPR001248">
    <property type="entry name" value="Pur-cyt_permease"/>
</dbReference>
<dbReference type="RefSeq" id="WP_179825461.1">
    <property type="nucleotide sequence ID" value="NZ_JACCFS010000001.1"/>
</dbReference>
<feature type="transmembrane region" description="Helical" evidence="8">
    <location>
        <begin position="184"/>
        <end position="203"/>
    </location>
</feature>
<dbReference type="PIRSF" id="PIRSF002744">
    <property type="entry name" value="Pur-cyt_permease"/>
    <property type="match status" value="1"/>
</dbReference>
<comment type="similarity">
    <text evidence="2 7">Belongs to the purine-cytosine permease (2.A.39) family.</text>
</comment>
<keyword evidence="4 8" id="KW-0812">Transmembrane</keyword>
<feature type="transmembrane region" description="Helical" evidence="8">
    <location>
        <begin position="114"/>
        <end position="142"/>
    </location>
</feature>
<keyword evidence="6 7" id="KW-0472">Membrane</keyword>
<keyword evidence="10" id="KW-1185">Reference proteome</keyword>
<sequence length="484" mass="49630">MSDPHGIRPPTTGVAADEVFRVEAHGMEQIPDADRHGGPRELFWVWFGANLTFTFVINGALVVGLGLGFWAAVTIFTVGNLAFFLVGAAAIAGARAGAPTLVVARAAFGRWGNYPVAVINWLVSIGYIILNTVVGVLALAVLGGLAGLGTGSPTLVAGLVLMIVCTAGVAVLGHATVEVMQRWLAIGLVVCTAVLGALVLPQADLSSGGTDAPRLWAWSLGLVIAVSGGPLSYIAICADFSRYLPRTSPGRGITAATGLGAMVPATALGIIGIAAATRVEVGASADPVAAVAGLLPVWFQVPFLLVVVGGCVTNTIMTLYSSGLNLQVLGVPLDRARTVLVQVVLVTAGSSVALFVVDFTEALLAFLSVMVVVFAPWAGVFLADLGLRRAHYDVEGLYARSGGAYRYTRGFHRAGLAALVTGVVLAASAVDSVLWTGPLAGLLGADLSLLGGPAAALTYYLLVRSRRASAPTAHESAPTTTENE</sequence>
<evidence type="ECO:0000256" key="6">
    <source>
        <dbReference type="ARBA" id="ARBA00023136"/>
    </source>
</evidence>
<dbReference type="InterPro" id="IPR026030">
    <property type="entry name" value="Pur-cyt_permease_Fcy2/21/22"/>
</dbReference>
<comment type="subcellular location">
    <subcellularLocation>
        <location evidence="1">Membrane</location>
        <topology evidence="1">Multi-pass membrane protein</topology>
    </subcellularLocation>
</comment>
<dbReference type="AlphaFoldDB" id="A0A7Z0ERC8"/>
<gene>
    <name evidence="9" type="ORF">HNR10_003819</name>
</gene>
<evidence type="ECO:0000256" key="7">
    <source>
        <dbReference type="PIRNR" id="PIRNR002744"/>
    </source>
</evidence>
<dbReference type="GO" id="GO:0022857">
    <property type="term" value="F:transmembrane transporter activity"/>
    <property type="evidence" value="ECO:0007669"/>
    <property type="project" value="InterPro"/>
</dbReference>
<evidence type="ECO:0000256" key="3">
    <source>
        <dbReference type="ARBA" id="ARBA00022448"/>
    </source>
</evidence>
<feature type="transmembrane region" description="Helical" evidence="8">
    <location>
        <begin position="215"/>
        <end position="240"/>
    </location>
</feature>
<accession>A0A7Z0ERC8</accession>
<feature type="transmembrane region" description="Helical" evidence="8">
    <location>
        <begin position="69"/>
        <end position="93"/>
    </location>
</feature>
<dbReference type="PANTHER" id="PTHR31806:SF1">
    <property type="entry name" value="PURINE-CYTOSINE PERMEASE FCY2-RELATED"/>
    <property type="match status" value="1"/>
</dbReference>
<feature type="transmembrane region" description="Helical" evidence="8">
    <location>
        <begin position="363"/>
        <end position="383"/>
    </location>
</feature>
<evidence type="ECO:0000256" key="8">
    <source>
        <dbReference type="SAM" id="Phobius"/>
    </source>
</evidence>
<feature type="transmembrane region" description="Helical" evidence="8">
    <location>
        <begin position="441"/>
        <end position="462"/>
    </location>
</feature>
<proteinExistence type="inferred from homology"/>
<feature type="transmembrane region" description="Helical" evidence="8">
    <location>
        <begin position="154"/>
        <end position="172"/>
    </location>
</feature>
<evidence type="ECO:0000313" key="9">
    <source>
        <dbReference type="EMBL" id="NYJ35938.1"/>
    </source>
</evidence>
<evidence type="ECO:0000313" key="10">
    <source>
        <dbReference type="Proteomes" id="UP000572051"/>
    </source>
</evidence>
<keyword evidence="3 7" id="KW-0813">Transport</keyword>
<dbReference type="EMBL" id="JACCFS010000001">
    <property type="protein sequence ID" value="NYJ35938.1"/>
    <property type="molecule type" value="Genomic_DNA"/>
</dbReference>